<dbReference type="InterPro" id="IPR018750">
    <property type="entry name" value="DUF2306_membrane"/>
</dbReference>
<keyword evidence="1" id="KW-1133">Transmembrane helix</keyword>
<sequence length="163" mass="17982">MSLEPFLDAPTHIQIHAACATLAIALGPVAIYRRRRDAIHKVSGYVWIVAMLTTAITSFWIHSFAVIGPFSPIHLLAIAAIWSIFQGMRAIFRGNVHLHRAVFRNLYWNGLMIAGLLNFLPGRTTARSFLGPDSALNWAVIAVGGAFLAYRMLRGKMNLQVAA</sequence>
<feature type="transmembrane region" description="Helical" evidence="1">
    <location>
        <begin position="12"/>
        <end position="32"/>
    </location>
</feature>
<evidence type="ECO:0000256" key="1">
    <source>
        <dbReference type="SAM" id="Phobius"/>
    </source>
</evidence>
<feature type="transmembrane region" description="Helical" evidence="1">
    <location>
        <begin position="135"/>
        <end position="153"/>
    </location>
</feature>
<dbReference type="RefSeq" id="WP_167637524.1">
    <property type="nucleotide sequence ID" value="NZ_JAATOP010000003.1"/>
</dbReference>
<comment type="caution">
    <text evidence="2">The sequence shown here is derived from an EMBL/GenBank/DDBJ whole genome shotgun (WGS) entry which is preliminary data.</text>
</comment>
<keyword evidence="1" id="KW-0472">Membrane</keyword>
<protein>
    <submittedName>
        <fullName evidence="2">DUF2306 domain-containing protein</fullName>
    </submittedName>
</protein>
<accession>A0ABX0VVK5</accession>
<organism evidence="2 3">
    <name type="scientific">Marivivens donghaensis</name>
    <dbReference type="NCBI Taxonomy" id="1699413"/>
    <lineage>
        <taxon>Bacteria</taxon>
        <taxon>Pseudomonadati</taxon>
        <taxon>Pseudomonadota</taxon>
        <taxon>Alphaproteobacteria</taxon>
        <taxon>Rhodobacterales</taxon>
        <taxon>Paracoccaceae</taxon>
        <taxon>Marivivens group</taxon>
        <taxon>Marivivens</taxon>
    </lineage>
</organism>
<feature type="transmembrane region" description="Helical" evidence="1">
    <location>
        <begin position="106"/>
        <end position="123"/>
    </location>
</feature>
<name>A0ABX0VVK5_9RHOB</name>
<dbReference type="Pfam" id="PF10067">
    <property type="entry name" value="DUF2306"/>
    <property type="match status" value="1"/>
</dbReference>
<feature type="transmembrane region" description="Helical" evidence="1">
    <location>
        <begin position="44"/>
        <end position="61"/>
    </location>
</feature>
<feature type="transmembrane region" description="Helical" evidence="1">
    <location>
        <begin position="67"/>
        <end position="85"/>
    </location>
</feature>
<dbReference type="Proteomes" id="UP000709466">
    <property type="component" value="Unassembled WGS sequence"/>
</dbReference>
<proteinExistence type="predicted"/>
<reference evidence="2 3" key="1">
    <citation type="submission" date="2020-03" db="EMBL/GenBank/DDBJ databases">
        <title>Bacterial isolates of synthetic phycosphere.</title>
        <authorList>
            <person name="Fu H."/>
            <person name="Moran M.A."/>
        </authorList>
    </citation>
    <scope>NUCLEOTIDE SEQUENCE [LARGE SCALE GENOMIC DNA]</scope>
    <source>
        <strain evidence="2 3">HF1</strain>
    </source>
</reference>
<evidence type="ECO:0000313" key="2">
    <source>
        <dbReference type="EMBL" id="NIY72142.1"/>
    </source>
</evidence>
<evidence type="ECO:0000313" key="3">
    <source>
        <dbReference type="Proteomes" id="UP000709466"/>
    </source>
</evidence>
<gene>
    <name evidence="2" type="ORF">HCZ30_06800</name>
</gene>
<dbReference type="EMBL" id="JAATOP010000003">
    <property type="protein sequence ID" value="NIY72142.1"/>
    <property type="molecule type" value="Genomic_DNA"/>
</dbReference>
<keyword evidence="3" id="KW-1185">Reference proteome</keyword>
<keyword evidence="1" id="KW-0812">Transmembrane</keyword>